<protein>
    <submittedName>
        <fullName evidence="2">Uncharacterized protein</fullName>
    </submittedName>
</protein>
<name>A0ABS6WTA8_9HYPH</name>
<evidence type="ECO:0000256" key="1">
    <source>
        <dbReference type="SAM" id="Phobius"/>
    </source>
</evidence>
<keyword evidence="1" id="KW-1133">Transmembrane helix</keyword>
<organism evidence="2 3">
    <name type="scientific">Pseudohoeflea coraliihabitans</name>
    <dbReference type="NCBI Taxonomy" id="2860393"/>
    <lineage>
        <taxon>Bacteria</taxon>
        <taxon>Pseudomonadati</taxon>
        <taxon>Pseudomonadota</taxon>
        <taxon>Alphaproteobacteria</taxon>
        <taxon>Hyphomicrobiales</taxon>
        <taxon>Rhizobiaceae</taxon>
        <taxon>Pseudohoeflea</taxon>
    </lineage>
</organism>
<dbReference type="Proteomes" id="UP001430804">
    <property type="component" value="Unassembled WGS sequence"/>
</dbReference>
<keyword evidence="3" id="KW-1185">Reference proteome</keyword>
<accession>A0ABS6WTA8</accession>
<keyword evidence="1" id="KW-0812">Transmembrane</keyword>
<proteinExistence type="predicted"/>
<dbReference type="EMBL" id="JAHWQX010000006">
    <property type="protein sequence ID" value="MBW3099190.1"/>
    <property type="molecule type" value="Genomic_DNA"/>
</dbReference>
<comment type="caution">
    <text evidence="2">The sequence shown here is derived from an EMBL/GenBank/DDBJ whole genome shotgun (WGS) entry which is preliminary data.</text>
</comment>
<feature type="transmembrane region" description="Helical" evidence="1">
    <location>
        <begin position="37"/>
        <end position="55"/>
    </location>
</feature>
<sequence>MVAIPLFLSALAVYCVYRKPLTGSAYYRAEAAVDAVGRLAIAALLLAVIWLAYLLL</sequence>
<evidence type="ECO:0000313" key="3">
    <source>
        <dbReference type="Proteomes" id="UP001430804"/>
    </source>
</evidence>
<keyword evidence="1" id="KW-0472">Membrane</keyword>
<evidence type="ECO:0000313" key="2">
    <source>
        <dbReference type="EMBL" id="MBW3099190.1"/>
    </source>
</evidence>
<dbReference type="RefSeq" id="WP_219203522.1">
    <property type="nucleotide sequence ID" value="NZ_JAHWQX010000006.1"/>
</dbReference>
<gene>
    <name evidence="2" type="ORF">KY465_18060</name>
</gene>
<reference evidence="2" key="1">
    <citation type="submission" date="2021-07" db="EMBL/GenBank/DDBJ databases">
        <title>Pseudohoeflea marina sp. nov. a polyhydroxyalcanoate-producing bacterium.</title>
        <authorList>
            <person name="Zheng W."/>
            <person name="Yu S."/>
            <person name="Huang Y."/>
        </authorList>
    </citation>
    <scope>NUCLEOTIDE SEQUENCE</scope>
    <source>
        <strain evidence="2">DP4N28-3</strain>
    </source>
</reference>